<sequence>MRRVAPFVLRYSVQVGLIGVIGFSLTACSGSDVSRAFGLKRSTPDEYTVTTRTPLSMPPSETFALPGSAKANRPEESPRMQALETLAPDVALNPTEGKASEGQSALVGEIKQSAQGPQNAELGDADAGFVDSLMFWQGGRAGSVVDGEAENQRIQKNMALGQKLDNGATPTMRGK</sequence>
<dbReference type="AlphaFoldDB" id="A0A6P1NIF8"/>
<evidence type="ECO:0000313" key="2">
    <source>
        <dbReference type="EMBL" id="QHI96310.1"/>
    </source>
</evidence>
<dbReference type="Pfam" id="PF11233">
    <property type="entry name" value="DUF3035"/>
    <property type="match status" value="1"/>
</dbReference>
<protein>
    <submittedName>
        <fullName evidence="2">DUF3035 domain-containing protein</fullName>
    </submittedName>
</protein>
<evidence type="ECO:0000256" key="1">
    <source>
        <dbReference type="SAM" id="MobiDB-lite"/>
    </source>
</evidence>
<dbReference type="Proteomes" id="UP000463975">
    <property type="component" value="Chromosome"/>
</dbReference>
<organism evidence="2 3">
    <name type="scientific">Aristophania vespae</name>
    <dbReference type="NCBI Taxonomy" id="2697033"/>
    <lineage>
        <taxon>Bacteria</taxon>
        <taxon>Pseudomonadati</taxon>
        <taxon>Pseudomonadota</taxon>
        <taxon>Alphaproteobacteria</taxon>
        <taxon>Acetobacterales</taxon>
        <taxon>Acetobacteraceae</taxon>
        <taxon>Aristophania</taxon>
    </lineage>
</organism>
<reference evidence="2 3" key="1">
    <citation type="submission" date="2020-01" db="EMBL/GenBank/DDBJ databases">
        <title>Genome sequencing of strain KACC 21507.</title>
        <authorList>
            <person name="Heo J."/>
            <person name="Kim S.-J."/>
            <person name="Kim J.-S."/>
            <person name="Hong S.-B."/>
            <person name="Kwon S.-W."/>
        </authorList>
    </citation>
    <scope>NUCLEOTIDE SEQUENCE [LARGE SCALE GENOMIC DNA]</scope>
    <source>
        <strain evidence="2 3">KACC 21507</strain>
    </source>
</reference>
<gene>
    <name evidence="2" type="ORF">GT348_00315</name>
</gene>
<feature type="region of interest" description="Disordered" evidence="1">
    <location>
        <begin position="51"/>
        <end position="77"/>
    </location>
</feature>
<name>A0A6P1NIF8_9PROT</name>
<proteinExistence type="predicted"/>
<keyword evidence="3" id="KW-1185">Reference proteome</keyword>
<accession>A0A6P1NIF8</accession>
<dbReference type="EMBL" id="CP047652">
    <property type="protein sequence ID" value="QHI96310.1"/>
    <property type="molecule type" value="Genomic_DNA"/>
</dbReference>
<evidence type="ECO:0000313" key="3">
    <source>
        <dbReference type="Proteomes" id="UP000463975"/>
    </source>
</evidence>
<dbReference type="PROSITE" id="PS51257">
    <property type="entry name" value="PROKAR_LIPOPROTEIN"/>
    <property type="match status" value="1"/>
</dbReference>
<dbReference type="InterPro" id="IPR021395">
    <property type="entry name" value="DUF3035"/>
</dbReference>
<dbReference type="KEGG" id="bomb:GT348_00315"/>